<dbReference type="GO" id="GO:0000155">
    <property type="term" value="F:phosphorelay sensor kinase activity"/>
    <property type="evidence" value="ECO:0007669"/>
    <property type="project" value="InterPro"/>
</dbReference>
<comment type="caution">
    <text evidence="15">The sequence shown here is derived from an EMBL/GenBank/DDBJ whole genome shotgun (WGS) entry which is preliminary data.</text>
</comment>
<evidence type="ECO:0000256" key="2">
    <source>
        <dbReference type="ARBA" id="ARBA00012438"/>
    </source>
</evidence>
<keyword evidence="3 9" id="KW-0597">Phosphoprotein</keyword>
<dbReference type="Pfam" id="PF00072">
    <property type="entry name" value="Response_reg"/>
    <property type="match status" value="1"/>
</dbReference>
<organism evidence="15">
    <name type="scientific">Desulfacinum infernum</name>
    <dbReference type="NCBI Taxonomy" id="35837"/>
    <lineage>
        <taxon>Bacteria</taxon>
        <taxon>Pseudomonadati</taxon>
        <taxon>Thermodesulfobacteriota</taxon>
        <taxon>Syntrophobacteria</taxon>
        <taxon>Syntrophobacterales</taxon>
        <taxon>Syntrophobacteraceae</taxon>
        <taxon>Desulfacinum</taxon>
    </lineage>
</organism>
<dbReference type="InterPro" id="IPR011006">
    <property type="entry name" value="CheY-like_superfamily"/>
</dbReference>
<dbReference type="InterPro" id="IPR036890">
    <property type="entry name" value="HATPase_C_sf"/>
</dbReference>
<evidence type="ECO:0000256" key="9">
    <source>
        <dbReference type="PROSITE-ProRule" id="PRU00169"/>
    </source>
</evidence>
<dbReference type="PROSITE" id="PS50109">
    <property type="entry name" value="HIS_KIN"/>
    <property type="match status" value="1"/>
</dbReference>
<dbReference type="InterPro" id="IPR013767">
    <property type="entry name" value="PAS_fold"/>
</dbReference>
<dbReference type="SMART" id="SM00086">
    <property type="entry name" value="PAC"/>
    <property type="match status" value="2"/>
</dbReference>
<keyword evidence="8" id="KW-0902">Two-component regulatory system</keyword>
<keyword evidence="5" id="KW-0547">Nucleotide-binding</keyword>
<dbReference type="PROSITE" id="PS50112">
    <property type="entry name" value="PAS"/>
    <property type="match status" value="2"/>
</dbReference>
<dbReference type="InterPro" id="IPR005467">
    <property type="entry name" value="His_kinase_dom"/>
</dbReference>
<dbReference type="SMART" id="SM00448">
    <property type="entry name" value="REC"/>
    <property type="match status" value="1"/>
</dbReference>
<protein>
    <recommendedName>
        <fullName evidence="2">histidine kinase</fullName>
        <ecNumber evidence="2">2.7.13.3</ecNumber>
    </recommendedName>
</protein>
<keyword evidence="10" id="KW-0812">Transmembrane</keyword>
<evidence type="ECO:0000313" key="15">
    <source>
        <dbReference type="EMBL" id="HFK97941.1"/>
    </source>
</evidence>
<proteinExistence type="predicted"/>
<keyword evidence="6" id="KW-0418">Kinase</keyword>
<dbReference type="PROSITE" id="PS50113">
    <property type="entry name" value="PAC"/>
    <property type="match status" value="2"/>
</dbReference>
<dbReference type="Pfam" id="PF00989">
    <property type="entry name" value="PAS"/>
    <property type="match status" value="1"/>
</dbReference>
<feature type="domain" description="PAS" evidence="13">
    <location>
        <begin position="352"/>
        <end position="425"/>
    </location>
</feature>
<feature type="domain" description="PAS" evidence="13">
    <location>
        <begin position="483"/>
        <end position="553"/>
    </location>
</feature>
<dbReference type="EC" id="2.7.13.3" evidence="2"/>
<evidence type="ECO:0000259" key="14">
    <source>
        <dbReference type="PROSITE" id="PS50113"/>
    </source>
</evidence>
<feature type="domain" description="PAC" evidence="14">
    <location>
        <begin position="428"/>
        <end position="482"/>
    </location>
</feature>
<dbReference type="PROSITE" id="PS50110">
    <property type="entry name" value="RESPONSE_REGULATORY"/>
    <property type="match status" value="1"/>
</dbReference>
<evidence type="ECO:0000259" key="13">
    <source>
        <dbReference type="PROSITE" id="PS50112"/>
    </source>
</evidence>
<dbReference type="CDD" id="cd00130">
    <property type="entry name" value="PAS"/>
    <property type="match status" value="2"/>
</dbReference>
<dbReference type="EMBL" id="DSTK01000035">
    <property type="protein sequence ID" value="HFK97941.1"/>
    <property type="molecule type" value="Genomic_DNA"/>
</dbReference>
<dbReference type="CDD" id="cd00156">
    <property type="entry name" value="REC"/>
    <property type="match status" value="1"/>
</dbReference>
<dbReference type="Pfam" id="PF02518">
    <property type="entry name" value="HATPase_c"/>
    <property type="match status" value="1"/>
</dbReference>
<evidence type="ECO:0000256" key="7">
    <source>
        <dbReference type="ARBA" id="ARBA00022840"/>
    </source>
</evidence>
<evidence type="ECO:0000259" key="12">
    <source>
        <dbReference type="PROSITE" id="PS50110"/>
    </source>
</evidence>
<dbReference type="Gene3D" id="3.30.450.20">
    <property type="entry name" value="PAS domain"/>
    <property type="match status" value="2"/>
</dbReference>
<dbReference type="Pfam" id="PF00512">
    <property type="entry name" value="HisKA"/>
    <property type="match status" value="1"/>
</dbReference>
<evidence type="ECO:0000256" key="6">
    <source>
        <dbReference type="ARBA" id="ARBA00022777"/>
    </source>
</evidence>
<dbReference type="InterPro" id="IPR001610">
    <property type="entry name" value="PAC"/>
</dbReference>
<evidence type="ECO:0000256" key="4">
    <source>
        <dbReference type="ARBA" id="ARBA00022679"/>
    </source>
</evidence>
<gene>
    <name evidence="15" type="ORF">ENS06_11565</name>
</gene>
<dbReference type="InterPro" id="IPR003594">
    <property type="entry name" value="HATPase_dom"/>
</dbReference>
<evidence type="ECO:0000256" key="1">
    <source>
        <dbReference type="ARBA" id="ARBA00000085"/>
    </source>
</evidence>
<keyword evidence="4" id="KW-0808">Transferase</keyword>
<feature type="modified residue" description="4-aspartylphosphate" evidence="9">
    <location>
        <position position="920"/>
    </location>
</feature>
<dbReference type="Pfam" id="PF13426">
    <property type="entry name" value="PAS_9"/>
    <property type="match status" value="1"/>
</dbReference>
<evidence type="ECO:0000256" key="3">
    <source>
        <dbReference type="ARBA" id="ARBA00022553"/>
    </source>
</evidence>
<dbReference type="SUPFAM" id="SSF52172">
    <property type="entry name" value="CheY-like"/>
    <property type="match status" value="1"/>
</dbReference>
<dbReference type="PANTHER" id="PTHR43065">
    <property type="entry name" value="SENSOR HISTIDINE KINASE"/>
    <property type="match status" value="1"/>
</dbReference>
<dbReference type="GO" id="GO:0006355">
    <property type="term" value="P:regulation of DNA-templated transcription"/>
    <property type="evidence" value="ECO:0007669"/>
    <property type="project" value="InterPro"/>
</dbReference>
<feature type="domain" description="Response regulatory" evidence="12">
    <location>
        <begin position="869"/>
        <end position="985"/>
    </location>
</feature>
<dbReference type="SMART" id="SM00091">
    <property type="entry name" value="PAS"/>
    <property type="match status" value="2"/>
</dbReference>
<keyword evidence="7" id="KW-0067">ATP-binding</keyword>
<dbReference type="InterPro" id="IPR000700">
    <property type="entry name" value="PAS-assoc_C"/>
</dbReference>
<dbReference type="InterPro" id="IPR036097">
    <property type="entry name" value="HisK_dim/P_sf"/>
</dbReference>
<evidence type="ECO:0000256" key="10">
    <source>
        <dbReference type="SAM" id="Phobius"/>
    </source>
</evidence>
<feature type="transmembrane region" description="Helical" evidence="10">
    <location>
        <begin position="264"/>
        <end position="285"/>
    </location>
</feature>
<dbReference type="Gene3D" id="3.40.50.2300">
    <property type="match status" value="1"/>
</dbReference>
<dbReference type="InterPro" id="IPR001789">
    <property type="entry name" value="Sig_transdc_resp-reg_receiver"/>
</dbReference>
<dbReference type="CDD" id="cd00082">
    <property type="entry name" value="HisKA"/>
    <property type="match status" value="1"/>
</dbReference>
<dbReference type="SUPFAM" id="SSF47384">
    <property type="entry name" value="Homodimeric domain of signal transducing histidine kinase"/>
    <property type="match status" value="1"/>
</dbReference>
<dbReference type="AlphaFoldDB" id="A0A832EE20"/>
<dbReference type="SUPFAM" id="SSF55785">
    <property type="entry name" value="PYP-like sensor domain (PAS domain)"/>
    <property type="match status" value="2"/>
</dbReference>
<dbReference type="NCBIfam" id="TIGR00229">
    <property type="entry name" value="sensory_box"/>
    <property type="match status" value="2"/>
</dbReference>
<dbReference type="PANTHER" id="PTHR43065:SF42">
    <property type="entry name" value="TWO-COMPONENT SENSOR PPRA"/>
    <property type="match status" value="1"/>
</dbReference>
<feature type="domain" description="Histidine kinase" evidence="11">
    <location>
        <begin position="629"/>
        <end position="844"/>
    </location>
</feature>
<evidence type="ECO:0000256" key="5">
    <source>
        <dbReference type="ARBA" id="ARBA00022741"/>
    </source>
</evidence>
<keyword evidence="10" id="KW-0472">Membrane</keyword>
<sequence length="999" mass="110482">MSAKPSLQDLVHAFFFKRLLLPFAAVALCALGTVGALGVRELYRDHAFFVKVLDRYVTSLLSSAHRTLREQALSFEESAAAGKEFSFSSPVGFHRVFVFKTPQDQASGASPSFRTPPGVDIPLSYFPDRDEWPVVSIPYFSGRLNTLTLAVMVRADRFAALGELNLESLEKLIGDFSHSAPENLVIVLDRYGNVIYHPNPRVMRAQENLSYEPLVKKALTYWYPQAFFDTLEGRLVFAYSWRVAPWDWILLVGKPVTHVLIPSLFWGVLTAASAFFLLFFVLMAFRRRLEQLVVRPITLMTTVLDAVARKRDVPDLEPLAEEAPFSELALFAQELRRASRAVLEREAALTAQGRELHRILESIGDGVILTDAQGRIVRMNAEAEQLTGWPRTQAQGQPVRRVLTITDAKTEKPLEDLFHSALTTGAARKFPGHAVVHTADGSTAFATLSAAPVRDESGSIQGIVVVFRDAGAEYEAQRLLEASERKYREIMETMEEAYLELAPNGRVTFCNPALLKILDCTWDELQSRTYRDFTDEATAESMRAFFSEIFATGSSHGLKDFVIRDASGRRKVVEISAGVRRAEDGSPVGFRVLSRDITEKTEAQERSRTLERMLMQTQKMESLGTLASGIAHEFNNLLQAMSGYLEMALNKTDPEDPRSRWLARVQEASFRARDLVRRLLSFARQTEPALEPMDFNQVVEDTLDLLKKSIPRMIEIQKDLAPDLPVLVADRLQVEQVVINLTANARDAIGPDSPGVIRVRTSVHNDEDGRGWIRLEVSDTGSGIPEEIRERIFDPFFTTKEPGKGTGLGLSTIYGIVTAHEGRIACESQVGRGTTFRVDFPVRAWTPQAADSGEADGTAQRGAAPAGAAVLLVDDEESLLELIQGLLEMEGYAVHTAPSGEEALAFLAQSNGSVDAVVLDLSMPGMGGRRCLEFLRAQYPHLPVIVASGDAAHEISRDPKQFGAQGVILKPYRLKNLLEALQSVLRPSSHVVSSGTDGA</sequence>
<dbReference type="GO" id="GO:0005524">
    <property type="term" value="F:ATP binding"/>
    <property type="evidence" value="ECO:0007669"/>
    <property type="project" value="UniProtKB-KW"/>
</dbReference>
<name>A0A832EE20_9BACT</name>
<dbReference type="SMART" id="SM00388">
    <property type="entry name" value="HisKA"/>
    <property type="match status" value="1"/>
</dbReference>
<dbReference type="InterPro" id="IPR035965">
    <property type="entry name" value="PAS-like_dom_sf"/>
</dbReference>
<dbReference type="InterPro" id="IPR004358">
    <property type="entry name" value="Sig_transdc_His_kin-like_C"/>
</dbReference>
<accession>A0A832EE20</accession>
<reference evidence="15" key="1">
    <citation type="journal article" date="2020" name="mSystems">
        <title>Genome- and Community-Level Interaction Insights into Carbon Utilization and Element Cycling Functions of Hydrothermarchaeota in Hydrothermal Sediment.</title>
        <authorList>
            <person name="Zhou Z."/>
            <person name="Liu Y."/>
            <person name="Xu W."/>
            <person name="Pan J."/>
            <person name="Luo Z.H."/>
            <person name="Li M."/>
        </authorList>
    </citation>
    <scope>NUCLEOTIDE SEQUENCE [LARGE SCALE GENOMIC DNA]</scope>
    <source>
        <strain evidence="15">SpSt-456</strain>
    </source>
</reference>
<dbReference type="SUPFAM" id="SSF55874">
    <property type="entry name" value="ATPase domain of HSP90 chaperone/DNA topoisomerase II/histidine kinase"/>
    <property type="match status" value="1"/>
</dbReference>
<dbReference type="PRINTS" id="PR00344">
    <property type="entry name" value="BCTRLSENSOR"/>
</dbReference>
<keyword evidence="10" id="KW-1133">Transmembrane helix</keyword>
<comment type="catalytic activity">
    <reaction evidence="1">
        <text>ATP + protein L-histidine = ADP + protein N-phospho-L-histidine.</text>
        <dbReference type="EC" id="2.7.13.3"/>
    </reaction>
</comment>
<dbReference type="InterPro" id="IPR000014">
    <property type="entry name" value="PAS"/>
</dbReference>
<dbReference type="Gene3D" id="1.10.287.130">
    <property type="match status" value="1"/>
</dbReference>
<dbReference type="InterPro" id="IPR003661">
    <property type="entry name" value="HisK_dim/P_dom"/>
</dbReference>
<evidence type="ECO:0000256" key="8">
    <source>
        <dbReference type="ARBA" id="ARBA00023012"/>
    </source>
</evidence>
<evidence type="ECO:0000259" key="11">
    <source>
        <dbReference type="PROSITE" id="PS50109"/>
    </source>
</evidence>
<feature type="domain" description="PAC" evidence="14">
    <location>
        <begin position="556"/>
        <end position="609"/>
    </location>
</feature>
<dbReference type="SMART" id="SM00387">
    <property type="entry name" value="HATPase_c"/>
    <property type="match status" value="1"/>
</dbReference>
<dbReference type="Gene3D" id="3.30.565.10">
    <property type="entry name" value="Histidine kinase-like ATPase, C-terminal domain"/>
    <property type="match status" value="1"/>
</dbReference>